<sequence>RQAAGDEQQPLQRAYSMHSSEAIAGLQRTEEQLSTLEATAAEIMQRLEMSEITTGQARTELCQVEAKANKLMMDGVDGIYTGELTSGSWGWEKKAQISRLESLFDKLEGHFRVIKEADRAKKETVSV</sequence>
<dbReference type="EMBL" id="CAUYUJ010014177">
    <property type="protein sequence ID" value="CAK0837818.1"/>
    <property type="molecule type" value="Genomic_DNA"/>
</dbReference>
<evidence type="ECO:0000313" key="1">
    <source>
        <dbReference type="EMBL" id="CAK0837818.1"/>
    </source>
</evidence>
<dbReference type="Proteomes" id="UP001189429">
    <property type="component" value="Unassembled WGS sequence"/>
</dbReference>
<protein>
    <submittedName>
        <fullName evidence="1">Uncharacterized protein</fullName>
    </submittedName>
</protein>
<gene>
    <name evidence="1" type="ORF">PCOR1329_LOCUS33914</name>
</gene>
<name>A0ABN9SYW8_9DINO</name>
<comment type="caution">
    <text evidence="1">The sequence shown here is derived from an EMBL/GenBank/DDBJ whole genome shotgun (WGS) entry which is preliminary data.</text>
</comment>
<organism evidence="1 2">
    <name type="scientific">Prorocentrum cordatum</name>
    <dbReference type="NCBI Taxonomy" id="2364126"/>
    <lineage>
        <taxon>Eukaryota</taxon>
        <taxon>Sar</taxon>
        <taxon>Alveolata</taxon>
        <taxon>Dinophyceae</taxon>
        <taxon>Prorocentrales</taxon>
        <taxon>Prorocentraceae</taxon>
        <taxon>Prorocentrum</taxon>
    </lineage>
</organism>
<proteinExistence type="predicted"/>
<accession>A0ABN9SYW8</accession>
<reference evidence="1" key="1">
    <citation type="submission" date="2023-10" db="EMBL/GenBank/DDBJ databases">
        <authorList>
            <person name="Chen Y."/>
            <person name="Shah S."/>
            <person name="Dougan E. K."/>
            <person name="Thang M."/>
            <person name="Chan C."/>
        </authorList>
    </citation>
    <scope>NUCLEOTIDE SEQUENCE [LARGE SCALE GENOMIC DNA]</scope>
</reference>
<keyword evidence="2" id="KW-1185">Reference proteome</keyword>
<feature type="non-terminal residue" evidence="1">
    <location>
        <position position="1"/>
    </location>
</feature>
<evidence type="ECO:0000313" key="2">
    <source>
        <dbReference type="Proteomes" id="UP001189429"/>
    </source>
</evidence>